<keyword evidence="3" id="KW-1185">Reference proteome</keyword>
<feature type="region of interest" description="Disordered" evidence="2">
    <location>
        <begin position="682"/>
        <end position="716"/>
    </location>
</feature>
<feature type="coiled-coil region" evidence="1">
    <location>
        <begin position="599"/>
        <end position="672"/>
    </location>
</feature>
<keyword evidence="1" id="KW-0175">Coiled coil</keyword>
<dbReference type="KEGG" id="hazt:108670304"/>
<gene>
    <name evidence="4" type="primary">LOC108670304</name>
</gene>
<feature type="compositionally biased region" description="Low complexity" evidence="2">
    <location>
        <begin position="1269"/>
        <end position="1282"/>
    </location>
</feature>
<organism evidence="3 4">
    <name type="scientific">Hyalella azteca</name>
    <name type="common">Amphipod</name>
    <dbReference type="NCBI Taxonomy" id="294128"/>
    <lineage>
        <taxon>Eukaryota</taxon>
        <taxon>Metazoa</taxon>
        <taxon>Ecdysozoa</taxon>
        <taxon>Arthropoda</taxon>
        <taxon>Crustacea</taxon>
        <taxon>Multicrustacea</taxon>
        <taxon>Malacostraca</taxon>
        <taxon>Eumalacostraca</taxon>
        <taxon>Peracarida</taxon>
        <taxon>Amphipoda</taxon>
        <taxon>Senticaudata</taxon>
        <taxon>Talitrida</taxon>
        <taxon>Talitroidea</taxon>
        <taxon>Hyalellidae</taxon>
        <taxon>Hyalella</taxon>
    </lineage>
</organism>
<evidence type="ECO:0000313" key="4">
    <source>
        <dbReference type="RefSeq" id="XP_018013255.2"/>
    </source>
</evidence>
<sequence>MTSSKNSADTTMPALEVQEVTREELSSKASVLSRIARMGQPVFGVRNMASDAPAAVAVSEPASDAASSVIDNRLHDEAHKTASGPEVVTRSTSPQGVKGADETVLLQAESAIESHTHNFKNELPNSFQPVVNTPEFSHNTSDVTPTDQTAVQELVRDLQSGQNSGFGQSFRPTSQCDTLVSNRVNAIPKPAYNPSEVLTPNVTSDGSETASMHPSVGGQSLQSSQWLPFPHRPVISASSHPAQATLPTKNFVPESGIYQQPPFHAFHPTHSNAVRPYHHQSPLPHNAPQSMPEHYAHSYSPYGSHLVPYGAPFSMPSNAGPNLHQSYATAPPEAPISLLLSESRSQNTELRIAMARMADQVTDVQNKIKELMEEGIRATNITRTDSLSIATQRLAGTHDNMTEVVESRSASSVGRACSATPVSGTWDATEEDLNNSRRELCELRSKYSVVLESEKSWQRKCLELQQELNDFKESNIHVEKCDVIIENAENRNLLPELSETGMKSIKVEELHDFKESNIHAEKCDVSIENTENRNPFPELSEMGTKSIKVDSGFVCDEIGKLKETVTTLYERLHKMQCSEARLPSEAPRPSATSSSHEEITKLKAENERLFLLLKDKEESVRDLESLMVHELKLKDVQLEQLNVSKAGVENELHELSAAQQSMEEDLQLLRQQTVQLRRMAHKHKNKSNMTKPASLPPLVNGGNLDDSSDDIHEEDKIHDQSRNLVSLENEEHRSQNSNAFVNSSTQTDFLEFGNFISSDVTKTQELNDPATNCGTSKECIVPQVSQASVTHTEMATQTDPSTRIRSIQTQTIVNEEQEETCKLLLNDSGSLCYDAATQTILDGEAVVELKKAAAELSFSAGEVSEYVESALKKAMNAVYKDAKELFSSEQQFTGSDARRSIQTVIRETTLLYLELFATQLEERRKQHALDVEGRQQLQETLFIEQSLCEHERRPLRADHQEIICKETGKTEACGEPKDFKSVSKPVQAVNRESEIEIRNEMQATIEAKMVGIKEEQSNEQCLDPVANSEEGVRAEQDQCNIQAAYRVQELAEAAETRILPSATASTEVLERSTAKETLIEAKEKPISVTNFEEAKVLEDSSKIQHKPIDSEKIPDLSEELEAMDHNLDNIVDMKQTSDKLGMKHENDSSSCLENDFRDEPLDLHLVVADRMIKSVEKELSENSPTGPVEPEQPQAVSNYSISQGDENNGEQTSHCYRLEEELLGKPEQKSELHRHQTELHEGTDVYNEQNHKSESYREHKDSLADQNISCASSPSESSPNSARQNIDNARDPVRGNGILSLLQEEKTDIVQVSREELPRQIQQDDNQSFVRLGTIPGITAANEPDVTMLGSETKLVGHASDVDNIDEDTGENVTRNLRIEDQPNFEVCKDQSRDDLVNRNVTVEHDECAAQIDEIPGGNEQENFMCRATDADVQQHGGEQKGAVAHEHNAAQHRSCDLQAQSCHTASTSTPAPVTSSGTSQTGAFSTQPPPLPLFSSDEDDDDDWLK</sequence>
<feature type="region of interest" description="Disordered" evidence="2">
    <location>
        <begin position="77"/>
        <end position="97"/>
    </location>
</feature>
<feature type="compositionally biased region" description="Low complexity" evidence="2">
    <location>
        <begin position="1465"/>
        <end position="1480"/>
    </location>
</feature>
<feature type="compositionally biased region" description="Acidic residues" evidence="2">
    <location>
        <begin position="1497"/>
        <end position="1507"/>
    </location>
</feature>
<dbReference type="GeneID" id="108670304"/>
<name>A0A8B7NHZ0_HYAAZ</name>
<protein>
    <submittedName>
        <fullName evidence="4">Uncharacterized protein LOC108670304</fullName>
    </submittedName>
</protein>
<feature type="region of interest" description="Disordered" evidence="2">
    <location>
        <begin position="1462"/>
        <end position="1507"/>
    </location>
</feature>
<feature type="compositionally biased region" description="Basic and acidic residues" evidence="2">
    <location>
        <begin position="1226"/>
        <end position="1263"/>
    </location>
</feature>
<evidence type="ECO:0000313" key="3">
    <source>
        <dbReference type="Proteomes" id="UP000694843"/>
    </source>
</evidence>
<proteinExistence type="predicted"/>
<feature type="region of interest" description="Disordered" evidence="2">
    <location>
        <begin position="191"/>
        <end position="222"/>
    </location>
</feature>
<evidence type="ECO:0000256" key="1">
    <source>
        <dbReference type="SAM" id="Coils"/>
    </source>
</evidence>
<dbReference type="RefSeq" id="XP_018013255.2">
    <property type="nucleotide sequence ID" value="XM_018157766.2"/>
</dbReference>
<evidence type="ECO:0000256" key="2">
    <source>
        <dbReference type="SAM" id="MobiDB-lite"/>
    </source>
</evidence>
<dbReference type="Proteomes" id="UP000694843">
    <property type="component" value="Unplaced"/>
</dbReference>
<feature type="compositionally biased region" description="Polar residues" evidence="2">
    <location>
        <begin position="196"/>
        <end position="222"/>
    </location>
</feature>
<reference evidence="4" key="1">
    <citation type="submission" date="2025-08" db="UniProtKB">
        <authorList>
            <consortium name="RefSeq"/>
        </authorList>
    </citation>
    <scope>IDENTIFICATION</scope>
    <source>
        <tissue evidence="4">Whole organism</tissue>
    </source>
</reference>
<accession>A0A8B7NHZ0</accession>
<dbReference type="OrthoDB" id="6365201at2759"/>
<feature type="region of interest" description="Disordered" evidence="2">
    <location>
        <begin position="1226"/>
        <end position="1292"/>
    </location>
</feature>